<feature type="transmembrane region" description="Helical" evidence="5">
    <location>
        <begin position="125"/>
        <end position="150"/>
    </location>
</feature>
<evidence type="ECO:0000256" key="5">
    <source>
        <dbReference type="SAM" id="Phobius"/>
    </source>
</evidence>
<accession>A0A3N4YMN2</accession>
<dbReference type="InterPro" id="IPR004710">
    <property type="entry name" value="Bilac:Na_transpt"/>
</dbReference>
<evidence type="ECO:0000313" key="7">
    <source>
        <dbReference type="Proteomes" id="UP000280501"/>
    </source>
</evidence>
<dbReference type="EMBL" id="RKQZ01000001">
    <property type="protein sequence ID" value="RPF19710.1"/>
    <property type="molecule type" value="Genomic_DNA"/>
</dbReference>
<feature type="transmembrane region" description="Helical" evidence="5">
    <location>
        <begin position="162"/>
        <end position="184"/>
    </location>
</feature>
<gene>
    <name evidence="6" type="ORF">EDD34_0273</name>
</gene>
<sequence>MNVLRKTAELTGRWFAVLVVLGGVAGLLAPGPVAPVAEHIPVFLGVIMFAMGLTLRGRDFVRVLQRPGAVVLGVVAQFLVMPLAAWAVGGLFGLTGMALLGMILVGAAPGGTASNVIVHLGKGDTALSVTMTAVSTLLAPLVTPLLILWLADETLDIAFGDLFVSIVQVVLVPVLAGLVLRAVAGRTVERLLPYLPLVSVTGIVVVVAGIVAANAETVLGTGLLVAGAVVVHNLFGLLLGYAAAKAALLDRPARRAVSVEVGMQNSGLAASLAAAHFTPAAALPAALFSVWHNVSGSALASWWARRPTTRL</sequence>
<reference evidence="6 7" key="1">
    <citation type="submission" date="2018-11" db="EMBL/GenBank/DDBJ databases">
        <title>Sequencing the genomes of 1000 actinobacteria strains.</title>
        <authorList>
            <person name="Klenk H.-P."/>
        </authorList>
    </citation>
    <scope>NUCLEOTIDE SEQUENCE [LARGE SCALE GENOMIC DNA]</scope>
    <source>
        <strain evidence="6 7">DSM 15700</strain>
    </source>
</reference>
<dbReference type="GO" id="GO:0016020">
    <property type="term" value="C:membrane"/>
    <property type="evidence" value="ECO:0007669"/>
    <property type="project" value="UniProtKB-SubCell"/>
</dbReference>
<dbReference type="InterPro" id="IPR038770">
    <property type="entry name" value="Na+/solute_symporter_sf"/>
</dbReference>
<organism evidence="6 7">
    <name type="scientific">Myceligenerans xiligouense</name>
    <dbReference type="NCBI Taxonomy" id="253184"/>
    <lineage>
        <taxon>Bacteria</taxon>
        <taxon>Bacillati</taxon>
        <taxon>Actinomycetota</taxon>
        <taxon>Actinomycetes</taxon>
        <taxon>Micrococcales</taxon>
        <taxon>Promicromonosporaceae</taxon>
        <taxon>Myceligenerans</taxon>
    </lineage>
</organism>
<dbReference type="PANTHER" id="PTHR10361">
    <property type="entry name" value="SODIUM-BILE ACID COTRANSPORTER"/>
    <property type="match status" value="1"/>
</dbReference>
<feature type="transmembrane region" description="Helical" evidence="5">
    <location>
        <begin position="191"/>
        <end position="213"/>
    </location>
</feature>
<feature type="transmembrane region" description="Helical" evidence="5">
    <location>
        <begin position="69"/>
        <end position="92"/>
    </location>
</feature>
<feature type="transmembrane region" description="Helical" evidence="5">
    <location>
        <begin position="98"/>
        <end position="118"/>
    </location>
</feature>
<dbReference type="Pfam" id="PF01758">
    <property type="entry name" value="SBF"/>
    <property type="match status" value="1"/>
</dbReference>
<comment type="subcellular location">
    <subcellularLocation>
        <location evidence="1">Membrane</location>
        <topology evidence="1">Multi-pass membrane protein</topology>
    </subcellularLocation>
</comment>
<dbReference type="AlphaFoldDB" id="A0A3N4YMN2"/>
<protein>
    <submittedName>
        <fullName evidence="6">BASS family bile acid:Na+ symporter</fullName>
    </submittedName>
</protein>
<evidence type="ECO:0000256" key="4">
    <source>
        <dbReference type="ARBA" id="ARBA00023136"/>
    </source>
</evidence>
<keyword evidence="3 5" id="KW-1133">Transmembrane helix</keyword>
<feature type="transmembrane region" description="Helical" evidence="5">
    <location>
        <begin position="39"/>
        <end position="57"/>
    </location>
</feature>
<evidence type="ECO:0000256" key="3">
    <source>
        <dbReference type="ARBA" id="ARBA00022989"/>
    </source>
</evidence>
<dbReference type="OrthoDB" id="9806785at2"/>
<dbReference type="InterPro" id="IPR002657">
    <property type="entry name" value="BilAc:Na_symport/Acr3"/>
</dbReference>
<feature type="transmembrane region" description="Helical" evidence="5">
    <location>
        <begin position="219"/>
        <end position="244"/>
    </location>
</feature>
<dbReference type="RefSeq" id="WP_123812978.1">
    <property type="nucleotide sequence ID" value="NZ_RKQZ01000001.1"/>
</dbReference>
<keyword evidence="4 5" id="KW-0472">Membrane</keyword>
<evidence type="ECO:0000256" key="1">
    <source>
        <dbReference type="ARBA" id="ARBA00004141"/>
    </source>
</evidence>
<keyword evidence="7" id="KW-1185">Reference proteome</keyword>
<feature type="transmembrane region" description="Helical" evidence="5">
    <location>
        <begin position="12"/>
        <end position="33"/>
    </location>
</feature>
<dbReference type="Gene3D" id="1.20.1530.20">
    <property type="match status" value="1"/>
</dbReference>
<comment type="caution">
    <text evidence="6">The sequence shown here is derived from an EMBL/GenBank/DDBJ whole genome shotgun (WGS) entry which is preliminary data.</text>
</comment>
<evidence type="ECO:0000256" key="2">
    <source>
        <dbReference type="ARBA" id="ARBA00022692"/>
    </source>
</evidence>
<dbReference type="Proteomes" id="UP000280501">
    <property type="component" value="Unassembled WGS sequence"/>
</dbReference>
<keyword evidence="2 5" id="KW-0812">Transmembrane</keyword>
<name>A0A3N4YMN2_9MICO</name>
<dbReference type="PANTHER" id="PTHR10361:SF28">
    <property type="entry name" value="P3 PROTEIN-RELATED"/>
    <property type="match status" value="1"/>
</dbReference>
<proteinExistence type="predicted"/>
<evidence type="ECO:0000313" key="6">
    <source>
        <dbReference type="EMBL" id="RPF19710.1"/>
    </source>
</evidence>